<protein>
    <submittedName>
        <fullName evidence="2">Nuclear transport factor 2 family protein</fullName>
    </submittedName>
</protein>
<feature type="signal peptide" evidence="1">
    <location>
        <begin position="1"/>
        <end position="33"/>
    </location>
</feature>
<sequence>MSLGQSRCRSRRLRLLFTSLTLGLALSWASSWADRVAAQVPSTASEPPPPELANLLSRIDTAASAGDLAAVMRFYSPNFTSADGLTYNTLKQTLEDLWKRYPDLQYQTTLESWERQGDAITTVTTTTITGVYPDERRDLNLSATITARQRLQNDQIVEQEILSERSELTAGDNPPTVSFNLPEQVTPGQEFDFDAVVMEPLGERLLLGAALEEPIGVENYLNPAPVELELLSSGGLFKVGQAPKSPDDRWISAVIVRYDGITAVTQRLRVVDQAGN</sequence>
<dbReference type="AlphaFoldDB" id="A0AA96WPX5"/>
<proteinExistence type="predicted"/>
<dbReference type="InterPro" id="IPR032710">
    <property type="entry name" value="NTF2-like_dom_sf"/>
</dbReference>
<gene>
    <name evidence="2" type="ORF">HJG54_09225</name>
</gene>
<reference evidence="2" key="1">
    <citation type="submission" date="2020-05" db="EMBL/GenBank/DDBJ databases">
        <authorList>
            <person name="Zhu T."/>
            <person name="Keshari N."/>
            <person name="Lu X."/>
        </authorList>
    </citation>
    <scope>NUCLEOTIDE SEQUENCE</scope>
    <source>
        <strain evidence="2">NK1-12</strain>
    </source>
</reference>
<feature type="chain" id="PRO_5041665349" evidence="1">
    <location>
        <begin position="34"/>
        <end position="276"/>
    </location>
</feature>
<evidence type="ECO:0000256" key="1">
    <source>
        <dbReference type="SAM" id="SignalP"/>
    </source>
</evidence>
<organism evidence="2">
    <name type="scientific">Leptolyngbya sp. NK1-12</name>
    <dbReference type="NCBI Taxonomy" id="2547451"/>
    <lineage>
        <taxon>Bacteria</taxon>
        <taxon>Bacillati</taxon>
        <taxon>Cyanobacteriota</taxon>
        <taxon>Cyanophyceae</taxon>
        <taxon>Leptolyngbyales</taxon>
        <taxon>Leptolyngbyaceae</taxon>
        <taxon>Leptolyngbya group</taxon>
        <taxon>Leptolyngbya</taxon>
    </lineage>
</organism>
<dbReference type="Gene3D" id="3.10.450.50">
    <property type="match status" value="1"/>
</dbReference>
<evidence type="ECO:0000313" key="2">
    <source>
        <dbReference type="EMBL" id="WNZ26516.1"/>
    </source>
</evidence>
<dbReference type="EMBL" id="CP053586">
    <property type="protein sequence ID" value="WNZ26516.1"/>
    <property type="molecule type" value="Genomic_DNA"/>
</dbReference>
<name>A0AA96WPX5_9CYAN</name>
<keyword evidence="1" id="KW-0732">Signal</keyword>
<accession>A0AA96WPX5</accession>
<dbReference type="SUPFAM" id="SSF54427">
    <property type="entry name" value="NTF2-like"/>
    <property type="match status" value="1"/>
</dbReference>